<feature type="domain" description="VOC" evidence="1">
    <location>
        <begin position="1"/>
        <end position="123"/>
    </location>
</feature>
<dbReference type="AlphaFoldDB" id="A0A3E1NMJ6"/>
<reference evidence="2 3" key="1">
    <citation type="submission" date="2018-08" db="EMBL/GenBank/DDBJ databases">
        <title>Chitinophagaceae sp. K23C18032701, a novel bacterium isolated from forest soil.</title>
        <authorList>
            <person name="Wang C."/>
        </authorList>
    </citation>
    <scope>NUCLEOTIDE SEQUENCE [LARGE SCALE GENOMIC DNA]</scope>
    <source>
        <strain evidence="2 3">K23C18032701</strain>
    </source>
</reference>
<dbReference type="Proteomes" id="UP000261284">
    <property type="component" value="Unassembled WGS sequence"/>
</dbReference>
<dbReference type="EMBL" id="QTJU01000002">
    <property type="protein sequence ID" value="RFM29143.1"/>
    <property type="molecule type" value="Genomic_DNA"/>
</dbReference>
<keyword evidence="3" id="KW-1185">Reference proteome</keyword>
<dbReference type="PROSITE" id="PS51819">
    <property type="entry name" value="VOC"/>
    <property type="match status" value="1"/>
</dbReference>
<name>A0A3E1NMJ6_9BACT</name>
<dbReference type="OrthoDB" id="66829at2"/>
<dbReference type="SUPFAM" id="SSF54593">
    <property type="entry name" value="Glyoxalase/Bleomycin resistance protein/Dihydroxybiphenyl dioxygenase"/>
    <property type="match status" value="1"/>
</dbReference>
<organism evidence="2 3">
    <name type="scientific">Deminuibacter soli</name>
    <dbReference type="NCBI Taxonomy" id="2291815"/>
    <lineage>
        <taxon>Bacteria</taxon>
        <taxon>Pseudomonadati</taxon>
        <taxon>Bacteroidota</taxon>
        <taxon>Chitinophagia</taxon>
        <taxon>Chitinophagales</taxon>
        <taxon>Chitinophagaceae</taxon>
        <taxon>Deminuibacter</taxon>
    </lineage>
</organism>
<evidence type="ECO:0000313" key="2">
    <source>
        <dbReference type="EMBL" id="RFM29143.1"/>
    </source>
</evidence>
<dbReference type="InterPro" id="IPR004360">
    <property type="entry name" value="Glyas_Fos-R_dOase_dom"/>
</dbReference>
<evidence type="ECO:0000259" key="1">
    <source>
        <dbReference type="PROSITE" id="PS51819"/>
    </source>
</evidence>
<dbReference type="InterPro" id="IPR029068">
    <property type="entry name" value="Glyas_Bleomycin-R_OHBP_Dase"/>
</dbReference>
<dbReference type="RefSeq" id="WP_116847125.1">
    <property type="nucleotide sequence ID" value="NZ_QTJU01000002.1"/>
</dbReference>
<sequence length="126" mass="13866">MDSIAPNLFVADMATSIEFYERLGFTRTMSVPEAAPFVWAMLTNGRVSVMLQTMESLADELPPISRAGGGSLLLYINLHNIQAYFKRLEQAVPILKGLEKTFYGATEFSVADPDGFVITFAEHEAG</sequence>
<accession>A0A3E1NMJ6</accession>
<gene>
    <name evidence="2" type="ORF">DXN05_07480</name>
</gene>
<dbReference type="Pfam" id="PF00903">
    <property type="entry name" value="Glyoxalase"/>
    <property type="match status" value="1"/>
</dbReference>
<proteinExistence type="predicted"/>
<dbReference type="Gene3D" id="3.10.180.10">
    <property type="entry name" value="2,3-Dihydroxybiphenyl 1,2-Dioxygenase, domain 1"/>
    <property type="match status" value="1"/>
</dbReference>
<protein>
    <submittedName>
        <fullName evidence="2">Glyoxalase</fullName>
    </submittedName>
</protein>
<dbReference type="InterPro" id="IPR037523">
    <property type="entry name" value="VOC_core"/>
</dbReference>
<evidence type="ECO:0000313" key="3">
    <source>
        <dbReference type="Proteomes" id="UP000261284"/>
    </source>
</evidence>
<comment type="caution">
    <text evidence="2">The sequence shown here is derived from an EMBL/GenBank/DDBJ whole genome shotgun (WGS) entry which is preliminary data.</text>
</comment>